<gene>
    <name evidence="7" type="ORF">FB465_2257</name>
</gene>
<dbReference type="InterPro" id="IPR000794">
    <property type="entry name" value="Beta-ketoacyl_synthase"/>
</dbReference>
<name>A0A561ENW2_9ACTN</name>
<evidence type="ECO:0000259" key="5">
    <source>
        <dbReference type="Pfam" id="PF00109"/>
    </source>
</evidence>
<evidence type="ECO:0000256" key="3">
    <source>
        <dbReference type="ARBA" id="ARBA00023315"/>
    </source>
</evidence>
<comment type="caution">
    <text evidence="7">The sequence shown here is derived from an EMBL/GenBank/DDBJ whole genome shotgun (WGS) entry which is preliminary data.</text>
</comment>
<dbReference type="PANTHER" id="PTHR11712">
    <property type="entry name" value="POLYKETIDE SYNTHASE-RELATED"/>
    <property type="match status" value="1"/>
</dbReference>
<dbReference type="Proteomes" id="UP000318416">
    <property type="component" value="Unassembled WGS sequence"/>
</dbReference>
<dbReference type="AlphaFoldDB" id="A0A561ENW2"/>
<dbReference type="InterPro" id="IPR016039">
    <property type="entry name" value="Thiolase-like"/>
</dbReference>
<keyword evidence="8" id="KW-1185">Reference proteome</keyword>
<dbReference type="InterPro" id="IPR014031">
    <property type="entry name" value="Ketoacyl_synth_C"/>
</dbReference>
<dbReference type="OrthoDB" id="7061549at2"/>
<dbReference type="EMBL" id="VIVR01000001">
    <property type="protein sequence ID" value="TWE17249.1"/>
    <property type="molecule type" value="Genomic_DNA"/>
</dbReference>
<dbReference type="Gene3D" id="3.40.47.10">
    <property type="match status" value="2"/>
</dbReference>
<evidence type="ECO:0000259" key="6">
    <source>
        <dbReference type="Pfam" id="PF02801"/>
    </source>
</evidence>
<protein>
    <submittedName>
        <fullName evidence="7">3-oxoacyl-[acyl-carrier-protein] synthase II</fullName>
    </submittedName>
</protein>
<dbReference type="Pfam" id="PF02801">
    <property type="entry name" value="Ketoacyl-synt_C"/>
    <property type="match status" value="1"/>
</dbReference>
<feature type="domain" description="Beta-ketoacyl synthase C-terminal" evidence="6">
    <location>
        <begin position="264"/>
        <end position="338"/>
    </location>
</feature>
<reference evidence="7 8" key="1">
    <citation type="submission" date="2019-06" db="EMBL/GenBank/DDBJ databases">
        <title>Sequencing the genomes of 1000 actinobacteria strains.</title>
        <authorList>
            <person name="Klenk H.-P."/>
        </authorList>
    </citation>
    <scope>NUCLEOTIDE SEQUENCE [LARGE SCALE GENOMIC DNA]</scope>
    <source>
        <strain evidence="7 8">DSM 41649</strain>
    </source>
</reference>
<dbReference type="PANTHER" id="PTHR11712:SF322">
    <property type="entry name" value="POLYKETIDE BETA-KETOACYL SYNTHASE 2-RELATED"/>
    <property type="match status" value="1"/>
</dbReference>
<dbReference type="Pfam" id="PF00109">
    <property type="entry name" value="ketoacyl-synt"/>
    <property type="match status" value="1"/>
</dbReference>
<sequence length="370" mass="38072">MTTAVAIQPLAVVGCGVVSHAGYGLAPLGELLRAGAAGPAEPAGPDAGDYPPRAVRTVPEFKVADHLGRKGNRYLDRLTSFGLVACKQVLEEVGAPETAEERARTGVVMATNTGSVSSHSALLHDTLAQEKPYQLNPAQFPNTVMNCAAGQMAIRNKLKGLNATVAGGQTAGLFAFRHARIAMALGRADRLLVGGAEELSGPAAWAWHRTGVLTEQAALGEGCAVFVVEEPGEREPLALLLGCEVGYFGPSAEPAGQRHSLSGGLALVIERALERSGVRPEEIDTVSLGATHHIGLDRVEERGVRAALGGALPSPVRVGEVLGETYSAAGALQLAALLALWAGEPAGPRTGLVTSVGHDGNAGALVVRRA</sequence>
<comment type="similarity">
    <text evidence="1 4">Belongs to the thiolase-like superfamily. Beta-ketoacyl-ACP synthases family.</text>
</comment>
<keyword evidence="3" id="KW-0012">Acyltransferase</keyword>
<dbReference type="SUPFAM" id="SSF53901">
    <property type="entry name" value="Thiolase-like"/>
    <property type="match status" value="2"/>
</dbReference>
<dbReference type="RefSeq" id="WP_145789906.1">
    <property type="nucleotide sequence ID" value="NZ_BAAABR010000030.1"/>
</dbReference>
<evidence type="ECO:0000256" key="2">
    <source>
        <dbReference type="ARBA" id="ARBA00022679"/>
    </source>
</evidence>
<proteinExistence type="inferred from homology"/>
<dbReference type="InterPro" id="IPR014030">
    <property type="entry name" value="Ketoacyl_synth_N"/>
</dbReference>
<dbReference type="GO" id="GO:0006633">
    <property type="term" value="P:fatty acid biosynthetic process"/>
    <property type="evidence" value="ECO:0007669"/>
    <property type="project" value="TreeGrafter"/>
</dbReference>
<accession>A0A561ENW2</accession>
<evidence type="ECO:0000313" key="8">
    <source>
        <dbReference type="Proteomes" id="UP000318416"/>
    </source>
</evidence>
<evidence type="ECO:0000256" key="4">
    <source>
        <dbReference type="RuleBase" id="RU003694"/>
    </source>
</evidence>
<feature type="domain" description="Beta-ketoacyl synthase-like N-terminal" evidence="5">
    <location>
        <begin position="9"/>
        <end position="214"/>
    </location>
</feature>
<evidence type="ECO:0000313" key="7">
    <source>
        <dbReference type="EMBL" id="TWE17249.1"/>
    </source>
</evidence>
<keyword evidence="2 4" id="KW-0808">Transferase</keyword>
<dbReference type="GO" id="GO:0004315">
    <property type="term" value="F:3-oxoacyl-[acyl-carrier-protein] synthase activity"/>
    <property type="evidence" value="ECO:0007669"/>
    <property type="project" value="TreeGrafter"/>
</dbReference>
<organism evidence="7 8">
    <name type="scientific">Kitasatospora atroaurantiaca</name>
    <dbReference type="NCBI Taxonomy" id="285545"/>
    <lineage>
        <taxon>Bacteria</taxon>
        <taxon>Bacillati</taxon>
        <taxon>Actinomycetota</taxon>
        <taxon>Actinomycetes</taxon>
        <taxon>Kitasatosporales</taxon>
        <taxon>Streptomycetaceae</taxon>
        <taxon>Kitasatospora</taxon>
    </lineage>
</organism>
<evidence type="ECO:0000256" key="1">
    <source>
        <dbReference type="ARBA" id="ARBA00008467"/>
    </source>
</evidence>